<name>A0ABZ2TY67_9ACTN</name>
<dbReference type="InterPro" id="IPR017927">
    <property type="entry name" value="FAD-bd_FR_type"/>
</dbReference>
<dbReference type="Gene3D" id="1.10.10.10">
    <property type="entry name" value="Winged helix-like DNA-binding domain superfamily/Winged helix DNA-binding domain"/>
    <property type="match status" value="1"/>
</dbReference>
<dbReference type="PROSITE" id="PS51384">
    <property type="entry name" value="FAD_FR"/>
    <property type="match status" value="1"/>
</dbReference>
<dbReference type="CDD" id="cd06193">
    <property type="entry name" value="siderophore_interacting"/>
    <property type="match status" value="1"/>
</dbReference>
<dbReference type="InterPro" id="IPR036388">
    <property type="entry name" value="WH-like_DNA-bd_sf"/>
</dbReference>
<dbReference type="Pfam" id="PF04954">
    <property type="entry name" value="SIP"/>
    <property type="match status" value="1"/>
</dbReference>
<dbReference type="PANTHER" id="PTHR30157">
    <property type="entry name" value="FERRIC REDUCTASE, NADPH-DEPENDENT"/>
    <property type="match status" value="1"/>
</dbReference>
<evidence type="ECO:0000313" key="3">
    <source>
        <dbReference type="Proteomes" id="UP001479933"/>
    </source>
</evidence>
<gene>
    <name evidence="2" type="ORF">RVF87_15055</name>
</gene>
<dbReference type="InterPro" id="IPR039261">
    <property type="entry name" value="FNR_nucleotide-bd"/>
</dbReference>
<evidence type="ECO:0000259" key="1">
    <source>
        <dbReference type="PROSITE" id="PS51384"/>
    </source>
</evidence>
<evidence type="ECO:0000313" key="2">
    <source>
        <dbReference type="EMBL" id="WYY06380.1"/>
    </source>
</evidence>
<dbReference type="RefSeq" id="WP_066162484.1">
    <property type="nucleotide sequence ID" value="NZ_CP136137.1"/>
</dbReference>
<dbReference type="Proteomes" id="UP001479933">
    <property type="component" value="Chromosome"/>
</dbReference>
<dbReference type="InterPro" id="IPR013113">
    <property type="entry name" value="SIP_FAD-bd"/>
</dbReference>
<dbReference type="Pfam" id="PF08021">
    <property type="entry name" value="FAD_binding_9"/>
    <property type="match status" value="1"/>
</dbReference>
<dbReference type="PANTHER" id="PTHR30157:SF0">
    <property type="entry name" value="NADPH-DEPENDENT FERRIC-CHELATE REDUCTASE"/>
    <property type="match status" value="1"/>
</dbReference>
<feature type="domain" description="FAD-binding FR-type" evidence="1">
    <location>
        <begin position="16"/>
        <end position="153"/>
    </location>
</feature>
<proteinExistence type="predicted"/>
<dbReference type="Gene3D" id="2.40.30.10">
    <property type="entry name" value="Translation factors"/>
    <property type="match status" value="1"/>
</dbReference>
<accession>A0ABZ2TY67</accession>
<keyword evidence="3" id="KW-1185">Reference proteome</keyword>
<dbReference type="Gene3D" id="3.40.50.80">
    <property type="entry name" value="Nucleotide-binding domain of ferredoxin-NADP reductase (FNR) module"/>
    <property type="match status" value="1"/>
</dbReference>
<dbReference type="InterPro" id="IPR039374">
    <property type="entry name" value="SIP_fam"/>
</dbReference>
<protein>
    <submittedName>
        <fullName evidence="2">Siderophore-interacting protein</fullName>
    </submittedName>
</protein>
<reference evidence="2 3" key="1">
    <citation type="journal article" date="2023" name="Virus Evol.">
        <title>Computational host range prediction-The good, the bad, and the ugly.</title>
        <authorList>
            <person name="Howell A.A."/>
            <person name="Versoza C.J."/>
            <person name="Pfeifer S.P."/>
        </authorList>
    </citation>
    <scope>NUCLEOTIDE SEQUENCE [LARGE SCALE GENOMIC DNA]</scope>
    <source>
        <strain evidence="2 3">1610/1b</strain>
    </source>
</reference>
<sequence length="597" mass="63103">MASVRLTQPRFTPAPIILRKLVVVRAESLTPHMRRVVVGGPELGAFRRDGLDLPAFASPAFDDHVKLIFAPGGDLADALPVQRARSIDWLPSEVRETRDYTPIVVDEETIAFDFVIHSSGSAAERGPAEAWASAARPGDDVWLVGPKSSTVVPTDVDWALLIGDETALPALRRFFTERPVAGPVRAVVAVPAEAARQPLGERDDDHVTWVIAEPGDPRALIDAVTALPRPPGRPYVWAAAESRALLPIRKFVKRELDADKSNTDITGYWHRRAAETAQAEPAAAGDDGAGSAVVDSPVSWFAVRAALQLGLLEAVDAATLDRGGVAAAIGVDPHRLDPLLDLLLACRVLATVDGSVTLGEVGDDLLTDEHCRERFDGADADAALLVGDLADALRAGESVPQRRFGRSHATGVHDDPDAYAELVEQAERLAFLVPGIGELPGLADPGVAFAGPGAAVVAEGLSRAGVLSGRATIVTAGEPDGVRDTSSPLDGLTFREAWTDHDTVVLVYALGYRDDVEARTVLAEARRYARRLVMVEPVAGDALDPRYLEAAVVSSAAVGRGPRDAAELADLAADAGWAPTAQTALGWGVTAVVCERS</sequence>
<dbReference type="InterPro" id="IPR007037">
    <property type="entry name" value="SIP_rossman_dom"/>
</dbReference>
<organism evidence="2 3">
    <name type="scientific">Gordonia hydrophobica</name>
    <dbReference type="NCBI Taxonomy" id="40516"/>
    <lineage>
        <taxon>Bacteria</taxon>
        <taxon>Bacillati</taxon>
        <taxon>Actinomycetota</taxon>
        <taxon>Actinomycetes</taxon>
        <taxon>Mycobacteriales</taxon>
        <taxon>Gordoniaceae</taxon>
        <taxon>Gordonia</taxon>
    </lineage>
</organism>
<dbReference type="EMBL" id="CP136137">
    <property type="protein sequence ID" value="WYY06380.1"/>
    <property type="molecule type" value="Genomic_DNA"/>
</dbReference>